<sequence>MSTRLRILTASTAAVLALATPFLIQWEGKRNRTYLDVAGIPTACMGQTGPRVKVGATYTDATCEAWLREELTETYAAVSRCVPVPKTPNQAAAFTAFAYNVGSAGACQSAAARYARQGDWVSACRAIQVNDAGEPVWSYVTDRKTGKKVFVKGLANRRADERALCEGRGRHAA</sequence>
<dbReference type="EMBL" id="CP041730">
    <property type="protein sequence ID" value="QDQ28261.1"/>
    <property type="molecule type" value="Genomic_DNA"/>
</dbReference>
<dbReference type="SUPFAM" id="SSF53955">
    <property type="entry name" value="Lysozyme-like"/>
    <property type="match status" value="1"/>
</dbReference>
<evidence type="ECO:0000313" key="7">
    <source>
        <dbReference type="EMBL" id="QDQ28261.1"/>
    </source>
</evidence>
<dbReference type="InterPro" id="IPR023347">
    <property type="entry name" value="Lysozyme_dom_sf"/>
</dbReference>
<dbReference type="GO" id="GO:0031640">
    <property type="term" value="P:killing of cells of another organism"/>
    <property type="evidence" value="ECO:0007669"/>
    <property type="project" value="UniProtKB-KW"/>
</dbReference>
<keyword evidence="3 6" id="KW-0081">Bacteriolytic enzyme</keyword>
<dbReference type="OrthoDB" id="8141296at2"/>
<dbReference type="GO" id="GO:0009253">
    <property type="term" value="P:peptidoglycan catabolic process"/>
    <property type="evidence" value="ECO:0007669"/>
    <property type="project" value="InterPro"/>
</dbReference>
<keyword evidence="2 6" id="KW-0929">Antimicrobial</keyword>
<dbReference type="CDD" id="cd16900">
    <property type="entry name" value="endolysin_R21-like"/>
    <property type="match status" value="1"/>
</dbReference>
<proteinExistence type="inferred from homology"/>
<keyword evidence="5 6" id="KW-0326">Glycosidase</keyword>
<evidence type="ECO:0000256" key="2">
    <source>
        <dbReference type="ARBA" id="ARBA00022529"/>
    </source>
</evidence>
<name>A0A516SJC9_9NEIS</name>
<dbReference type="AlphaFoldDB" id="A0A516SJC9"/>
<dbReference type="Gene3D" id="1.10.530.40">
    <property type="match status" value="1"/>
</dbReference>
<dbReference type="EC" id="3.2.1.17" evidence="6"/>
<reference evidence="8" key="1">
    <citation type="submission" date="2019-07" db="EMBL/GenBank/DDBJ databases">
        <title>Chitinimonas sp. nov., isolated from Ny-Alesund, arctica soil.</title>
        <authorList>
            <person name="Xu Q."/>
            <person name="Peng F."/>
        </authorList>
    </citation>
    <scope>NUCLEOTIDE SEQUENCE [LARGE SCALE GENOMIC DNA]</scope>
    <source>
        <strain evidence="8">R3-44</strain>
    </source>
</reference>
<keyword evidence="8" id="KW-1185">Reference proteome</keyword>
<dbReference type="PANTHER" id="PTHR38107">
    <property type="match status" value="1"/>
</dbReference>
<dbReference type="Pfam" id="PF00959">
    <property type="entry name" value="Phage_lysozyme"/>
    <property type="match status" value="1"/>
</dbReference>
<evidence type="ECO:0000313" key="8">
    <source>
        <dbReference type="Proteomes" id="UP000317550"/>
    </source>
</evidence>
<keyword evidence="4 6" id="KW-0378">Hydrolase</keyword>
<dbReference type="Proteomes" id="UP000317550">
    <property type="component" value="Chromosome"/>
</dbReference>
<dbReference type="InterPro" id="IPR043688">
    <property type="entry name" value="SAR_endolysin-like"/>
</dbReference>
<dbReference type="PANTHER" id="PTHR38107:SF3">
    <property type="entry name" value="LYSOZYME RRRD-RELATED"/>
    <property type="match status" value="1"/>
</dbReference>
<evidence type="ECO:0000256" key="1">
    <source>
        <dbReference type="ARBA" id="ARBA00000632"/>
    </source>
</evidence>
<dbReference type="InterPro" id="IPR034690">
    <property type="entry name" value="Endolysin_T4_type"/>
</dbReference>
<evidence type="ECO:0000256" key="6">
    <source>
        <dbReference type="RuleBase" id="RU003788"/>
    </source>
</evidence>
<dbReference type="InterPro" id="IPR023346">
    <property type="entry name" value="Lysozyme-like_dom_sf"/>
</dbReference>
<dbReference type="InterPro" id="IPR051018">
    <property type="entry name" value="Bacteriophage_GH24"/>
</dbReference>
<dbReference type="HAMAP" id="MF_04110">
    <property type="entry name" value="ENDOLYSIN_T4"/>
    <property type="match status" value="1"/>
</dbReference>
<comment type="catalytic activity">
    <reaction evidence="1 6">
        <text>Hydrolysis of (1-&gt;4)-beta-linkages between N-acetylmuramic acid and N-acetyl-D-glucosamine residues in a peptidoglycan and between N-acetyl-D-glucosamine residues in chitodextrins.</text>
        <dbReference type="EC" id="3.2.1.17"/>
    </reaction>
</comment>
<evidence type="ECO:0000256" key="4">
    <source>
        <dbReference type="ARBA" id="ARBA00022801"/>
    </source>
</evidence>
<dbReference type="GO" id="GO:0042742">
    <property type="term" value="P:defense response to bacterium"/>
    <property type="evidence" value="ECO:0007669"/>
    <property type="project" value="UniProtKB-KW"/>
</dbReference>
<gene>
    <name evidence="7" type="ORF">FNU76_18960</name>
</gene>
<evidence type="ECO:0000256" key="5">
    <source>
        <dbReference type="ARBA" id="ARBA00023295"/>
    </source>
</evidence>
<dbReference type="HAMAP" id="MF_04136">
    <property type="entry name" value="SAR_ENDOLYSIN"/>
    <property type="match status" value="1"/>
</dbReference>
<evidence type="ECO:0000256" key="3">
    <source>
        <dbReference type="ARBA" id="ARBA00022638"/>
    </source>
</evidence>
<organism evidence="7 8">
    <name type="scientific">Chitinimonas arctica</name>
    <dbReference type="NCBI Taxonomy" id="2594795"/>
    <lineage>
        <taxon>Bacteria</taxon>
        <taxon>Pseudomonadati</taxon>
        <taxon>Pseudomonadota</taxon>
        <taxon>Betaproteobacteria</taxon>
        <taxon>Neisseriales</taxon>
        <taxon>Chitinibacteraceae</taxon>
        <taxon>Chitinimonas</taxon>
    </lineage>
</organism>
<comment type="similarity">
    <text evidence="6">Belongs to the glycosyl hydrolase 24 family.</text>
</comment>
<dbReference type="KEGG" id="cari:FNU76_18960"/>
<protein>
    <recommendedName>
        <fullName evidence="6">Lysozyme</fullName>
        <ecNumber evidence="6">3.2.1.17</ecNumber>
    </recommendedName>
</protein>
<dbReference type="GO" id="GO:0016998">
    <property type="term" value="P:cell wall macromolecule catabolic process"/>
    <property type="evidence" value="ECO:0007669"/>
    <property type="project" value="InterPro"/>
</dbReference>
<dbReference type="GO" id="GO:0003796">
    <property type="term" value="F:lysozyme activity"/>
    <property type="evidence" value="ECO:0007669"/>
    <property type="project" value="UniProtKB-EC"/>
</dbReference>
<dbReference type="RefSeq" id="WP_144279648.1">
    <property type="nucleotide sequence ID" value="NZ_CP041730.1"/>
</dbReference>
<dbReference type="InterPro" id="IPR002196">
    <property type="entry name" value="Glyco_hydro_24"/>
</dbReference>
<accession>A0A516SJC9</accession>